<dbReference type="EMBL" id="KZ305029">
    <property type="protein sequence ID" value="PIA50669.1"/>
    <property type="molecule type" value="Genomic_DNA"/>
</dbReference>
<dbReference type="InParanoid" id="A0A2G5E4K2"/>
<reference evidence="3 4" key="1">
    <citation type="submission" date="2017-09" db="EMBL/GenBank/DDBJ databases">
        <title>WGS assembly of Aquilegia coerulea Goldsmith.</title>
        <authorList>
            <person name="Hodges S."/>
            <person name="Kramer E."/>
            <person name="Nordborg M."/>
            <person name="Tomkins J."/>
            <person name="Borevitz J."/>
            <person name="Derieg N."/>
            <person name="Yan J."/>
            <person name="Mihaltcheva S."/>
            <person name="Hayes R.D."/>
            <person name="Rokhsar D."/>
        </authorList>
    </citation>
    <scope>NUCLEOTIDE SEQUENCE [LARGE SCALE GENOMIC DNA]</scope>
    <source>
        <strain evidence="4">cv. Goldsmith</strain>
    </source>
</reference>
<keyword evidence="4" id="KW-1185">Reference proteome</keyword>
<feature type="transmembrane region" description="Helical" evidence="1">
    <location>
        <begin position="74"/>
        <end position="96"/>
    </location>
</feature>
<sequence length="369" mass="42240">MWTPSSTRYKQGTKIKFQISDMQRNKQFINILQIKGAQSNNTGLRNLQATRTSGNAKNYKGSLSIIIIRRPLVVHFYCIFFHFRFQIYSIIIRVIIIRIQHYWICLNSGYLISISCCILNYIILNHSNLISFLIPLRCYIPILLYVYKGTILLLKLLTLFIIPTKYSRSGSALITSPQDISSIEIPVITQVLKTVTGHCPHPSIKSNPVFTSYIFWWRWETIKEDILHPLTRTSNKLTHSSQVSTCPSAHEQLPSLFRNLRHLKLHGCCGNAVANLLKFTPHIETLFWKTAAKEDITAFYGGQFPLNCVLCELKYVEVHNLQGCEDELKLLEFIMKNASVLKTVDITAGAGVKELTEFRNKLQSLSRAS</sequence>
<feature type="transmembrane region" description="Helical" evidence="1">
    <location>
        <begin position="103"/>
        <end position="123"/>
    </location>
</feature>
<dbReference type="InterPro" id="IPR006566">
    <property type="entry name" value="FBD"/>
</dbReference>
<evidence type="ECO:0000256" key="1">
    <source>
        <dbReference type="SAM" id="Phobius"/>
    </source>
</evidence>
<proteinExistence type="predicted"/>
<evidence type="ECO:0000313" key="3">
    <source>
        <dbReference type="EMBL" id="PIA50669.1"/>
    </source>
</evidence>
<dbReference type="Proteomes" id="UP000230069">
    <property type="component" value="Unassembled WGS sequence"/>
</dbReference>
<keyword evidence="1" id="KW-0472">Membrane</keyword>
<evidence type="ECO:0000259" key="2">
    <source>
        <dbReference type="Pfam" id="PF08387"/>
    </source>
</evidence>
<protein>
    <recommendedName>
        <fullName evidence="2">FBD domain-containing protein</fullName>
    </recommendedName>
</protein>
<feature type="domain" description="FBD" evidence="2">
    <location>
        <begin position="306"/>
        <end position="344"/>
    </location>
</feature>
<accession>A0A2G5E4K2</accession>
<dbReference type="Pfam" id="PF08387">
    <property type="entry name" value="FBD"/>
    <property type="match status" value="1"/>
</dbReference>
<keyword evidence="1" id="KW-0812">Transmembrane</keyword>
<gene>
    <name evidence="3" type="ORF">AQUCO_01200113v1</name>
</gene>
<evidence type="ECO:0000313" key="4">
    <source>
        <dbReference type="Proteomes" id="UP000230069"/>
    </source>
</evidence>
<keyword evidence="1" id="KW-1133">Transmembrane helix</keyword>
<organism evidence="3 4">
    <name type="scientific">Aquilegia coerulea</name>
    <name type="common">Rocky mountain columbine</name>
    <dbReference type="NCBI Taxonomy" id="218851"/>
    <lineage>
        <taxon>Eukaryota</taxon>
        <taxon>Viridiplantae</taxon>
        <taxon>Streptophyta</taxon>
        <taxon>Embryophyta</taxon>
        <taxon>Tracheophyta</taxon>
        <taxon>Spermatophyta</taxon>
        <taxon>Magnoliopsida</taxon>
        <taxon>Ranunculales</taxon>
        <taxon>Ranunculaceae</taxon>
        <taxon>Thalictroideae</taxon>
        <taxon>Aquilegia</taxon>
    </lineage>
</organism>
<name>A0A2G5E4K2_AQUCA</name>
<dbReference type="AlphaFoldDB" id="A0A2G5E4K2"/>